<comment type="similarity">
    <text evidence="6">Belongs to the bacillales FliT family.</text>
</comment>
<keyword evidence="8" id="KW-0175">Coiled coil</keyword>
<comment type="function">
    <text evidence="5">May act as an export chaperone for the filament capping protein FliD.</text>
</comment>
<comment type="subcellular location">
    <subcellularLocation>
        <location evidence="1">Cytoplasm</location>
        <location evidence="1">Cytosol</location>
    </subcellularLocation>
</comment>
<keyword evidence="10" id="KW-0282">Flagellum</keyword>
<evidence type="ECO:0000313" key="11">
    <source>
        <dbReference type="Proteomes" id="UP000257014"/>
    </source>
</evidence>
<evidence type="ECO:0000256" key="1">
    <source>
        <dbReference type="ARBA" id="ARBA00004514"/>
    </source>
</evidence>
<dbReference type="EMBL" id="QEWE01000020">
    <property type="protein sequence ID" value="REJ27623.1"/>
    <property type="molecule type" value="Genomic_DNA"/>
</dbReference>
<comment type="caution">
    <text evidence="10">The sequence shown here is derived from an EMBL/GenBank/DDBJ whole genome shotgun (WGS) entry which is preliminary data.</text>
</comment>
<keyword evidence="2" id="KW-0963">Cytoplasm</keyword>
<keyword evidence="3" id="KW-1005">Bacterial flagellum biogenesis</keyword>
<accession>A0A3E0K3E4</accession>
<dbReference type="InterPro" id="IPR008622">
    <property type="entry name" value="FliT"/>
</dbReference>
<evidence type="ECO:0000256" key="9">
    <source>
        <dbReference type="SAM" id="MobiDB-lite"/>
    </source>
</evidence>
<dbReference type="SUPFAM" id="SSF47162">
    <property type="entry name" value="Apolipoprotein"/>
    <property type="match status" value="1"/>
</dbReference>
<evidence type="ECO:0000256" key="2">
    <source>
        <dbReference type="ARBA" id="ARBA00022490"/>
    </source>
</evidence>
<name>A0A3E0K3E4_9BACI</name>
<dbReference type="Pfam" id="PF05400">
    <property type="entry name" value="FliT"/>
    <property type="match status" value="1"/>
</dbReference>
<feature type="coiled-coil region" evidence="8">
    <location>
        <begin position="62"/>
        <end position="90"/>
    </location>
</feature>
<keyword evidence="4" id="KW-0143">Chaperone</keyword>
<feature type="region of interest" description="Disordered" evidence="9">
    <location>
        <begin position="91"/>
        <end position="115"/>
    </location>
</feature>
<keyword evidence="10" id="KW-0969">Cilium</keyword>
<gene>
    <name evidence="10" type="ORF">C6P37_10975</name>
</gene>
<proteinExistence type="inferred from homology"/>
<keyword evidence="10" id="KW-0966">Cell projection</keyword>
<reference evidence="10 11" key="1">
    <citation type="submission" date="2018-03" db="EMBL/GenBank/DDBJ databases">
        <authorList>
            <person name="Keele B.F."/>
        </authorList>
    </citation>
    <scope>NUCLEOTIDE SEQUENCE [LARGE SCALE GENOMIC DNA]</scope>
    <source>
        <strain evidence="10">ZCTH4_d</strain>
    </source>
</reference>
<sequence>MEPLKQFYSLTEGFIAFLEKQGKEERDVTIERINRFLEEREELLKRIGPPFTDEDRALAEKIQALNEKLNDLLVREKTAIQEQLDQLKRQKEYRKKYRNPYRSPTAGGVFYDKKN</sequence>
<dbReference type="RefSeq" id="WP_276644020.1">
    <property type="nucleotide sequence ID" value="NZ_LZRR01000210.1"/>
</dbReference>
<evidence type="ECO:0000256" key="5">
    <source>
        <dbReference type="ARBA" id="ARBA00093765"/>
    </source>
</evidence>
<evidence type="ECO:0000313" key="10">
    <source>
        <dbReference type="EMBL" id="REJ27623.1"/>
    </source>
</evidence>
<evidence type="ECO:0000256" key="7">
    <source>
        <dbReference type="ARBA" id="ARBA00093797"/>
    </source>
</evidence>
<protein>
    <recommendedName>
        <fullName evidence="7">Flagellar protein FliT</fullName>
    </recommendedName>
</protein>
<evidence type="ECO:0000256" key="6">
    <source>
        <dbReference type="ARBA" id="ARBA00093785"/>
    </source>
</evidence>
<evidence type="ECO:0000256" key="4">
    <source>
        <dbReference type="ARBA" id="ARBA00023186"/>
    </source>
</evidence>
<evidence type="ECO:0000256" key="3">
    <source>
        <dbReference type="ARBA" id="ARBA00022795"/>
    </source>
</evidence>
<evidence type="ECO:0000256" key="8">
    <source>
        <dbReference type="SAM" id="Coils"/>
    </source>
</evidence>
<organism evidence="10 11">
    <name type="scientific">Caldibacillus debilis</name>
    <dbReference type="NCBI Taxonomy" id="301148"/>
    <lineage>
        <taxon>Bacteria</taxon>
        <taxon>Bacillati</taxon>
        <taxon>Bacillota</taxon>
        <taxon>Bacilli</taxon>
        <taxon>Bacillales</taxon>
        <taxon>Bacillaceae</taxon>
        <taxon>Caldibacillus</taxon>
    </lineage>
</organism>
<dbReference type="AlphaFoldDB" id="A0A3E0K3E4"/>
<dbReference type="Proteomes" id="UP000257014">
    <property type="component" value="Unassembled WGS sequence"/>
</dbReference>